<dbReference type="Proteomes" id="UP000286997">
    <property type="component" value="Unassembled WGS sequence"/>
</dbReference>
<dbReference type="PRINTS" id="PR00081">
    <property type="entry name" value="GDHRDH"/>
</dbReference>
<dbReference type="Pfam" id="PF13561">
    <property type="entry name" value="adh_short_C2"/>
    <property type="match status" value="1"/>
</dbReference>
<dbReference type="InterPro" id="IPR057326">
    <property type="entry name" value="KR_dom"/>
</dbReference>
<proteinExistence type="inferred from homology"/>
<sequence>MTQRLLDKVALVTGGARGIGLATARAFAREGARVVIADVNEEGARKAAAELGGGALGVGVNVADPASVAAMIETIVEACGRIDVLFNNAGVGGNTPFLDLKLEDWNRIVGINLTGAFMVAQACAREMVKVGGGKIVNIASLSGQRGGNGRAAYGSAKAGLELLTKVMAVELAEHNINVNNIAPGAIETEMAKFAHDQATRAAYNYLIPMTRYGTPEEIADAAVFLCSDEARYVHGHTLNVDGGFREAGLMFKRAAPPAA</sequence>
<comment type="similarity">
    <text evidence="1">Belongs to the short-chain dehydrogenases/reductases (SDR) family.</text>
</comment>
<accession>A0A3S2VJP3</accession>
<keyword evidence="4" id="KW-1185">Reference proteome</keyword>
<dbReference type="GO" id="GO:0016616">
    <property type="term" value="F:oxidoreductase activity, acting on the CH-OH group of donors, NAD or NADP as acceptor"/>
    <property type="evidence" value="ECO:0007669"/>
    <property type="project" value="TreeGrafter"/>
</dbReference>
<dbReference type="EMBL" id="SACP01000031">
    <property type="protein sequence ID" value="RVU14397.1"/>
    <property type="molecule type" value="Genomic_DNA"/>
</dbReference>
<evidence type="ECO:0000259" key="2">
    <source>
        <dbReference type="SMART" id="SM00822"/>
    </source>
</evidence>
<dbReference type="OrthoDB" id="9790146at2"/>
<gene>
    <name evidence="3" type="ORF">EOE48_23505</name>
</gene>
<evidence type="ECO:0000313" key="4">
    <source>
        <dbReference type="Proteomes" id="UP000286997"/>
    </source>
</evidence>
<dbReference type="AlphaFoldDB" id="A0A3S2VJP3"/>
<dbReference type="RefSeq" id="WP_127733318.1">
    <property type="nucleotide sequence ID" value="NZ_SACP01000031.1"/>
</dbReference>
<dbReference type="SUPFAM" id="SSF51735">
    <property type="entry name" value="NAD(P)-binding Rossmann-fold domains"/>
    <property type="match status" value="1"/>
</dbReference>
<dbReference type="PRINTS" id="PR00080">
    <property type="entry name" value="SDRFAMILY"/>
</dbReference>
<dbReference type="InterPro" id="IPR002347">
    <property type="entry name" value="SDR_fam"/>
</dbReference>
<organism evidence="3 4">
    <name type="scientific">Methylobacterium oryzihabitans</name>
    <dbReference type="NCBI Taxonomy" id="2499852"/>
    <lineage>
        <taxon>Bacteria</taxon>
        <taxon>Pseudomonadati</taxon>
        <taxon>Pseudomonadota</taxon>
        <taxon>Alphaproteobacteria</taxon>
        <taxon>Hyphomicrobiales</taxon>
        <taxon>Methylobacteriaceae</taxon>
        <taxon>Methylobacterium</taxon>
    </lineage>
</organism>
<protein>
    <submittedName>
        <fullName evidence="3">SDR family oxidoreductase</fullName>
    </submittedName>
</protein>
<evidence type="ECO:0000313" key="3">
    <source>
        <dbReference type="EMBL" id="RVU14397.1"/>
    </source>
</evidence>
<dbReference type="InterPro" id="IPR036291">
    <property type="entry name" value="NAD(P)-bd_dom_sf"/>
</dbReference>
<evidence type="ECO:0000256" key="1">
    <source>
        <dbReference type="ARBA" id="ARBA00006484"/>
    </source>
</evidence>
<dbReference type="PANTHER" id="PTHR42760:SF123">
    <property type="entry name" value="OXIDOREDUCTASE"/>
    <property type="match status" value="1"/>
</dbReference>
<name>A0A3S2VJP3_9HYPH</name>
<dbReference type="PANTHER" id="PTHR42760">
    <property type="entry name" value="SHORT-CHAIN DEHYDROGENASES/REDUCTASES FAMILY MEMBER"/>
    <property type="match status" value="1"/>
</dbReference>
<dbReference type="PROSITE" id="PS00061">
    <property type="entry name" value="ADH_SHORT"/>
    <property type="match status" value="1"/>
</dbReference>
<dbReference type="NCBIfam" id="NF005559">
    <property type="entry name" value="PRK07231.1"/>
    <property type="match status" value="1"/>
</dbReference>
<feature type="domain" description="Ketoreductase" evidence="2">
    <location>
        <begin position="8"/>
        <end position="184"/>
    </location>
</feature>
<dbReference type="GO" id="GO:0030497">
    <property type="term" value="P:fatty acid elongation"/>
    <property type="evidence" value="ECO:0007669"/>
    <property type="project" value="TreeGrafter"/>
</dbReference>
<reference evidence="3 4" key="1">
    <citation type="submission" date="2019-01" db="EMBL/GenBank/DDBJ databases">
        <authorList>
            <person name="Chen W.-M."/>
        </authorList>
    </citation>
    <scope>NUCLEOTIDE SEQUENCE [LARGE SCALE GENOMIC DNA]</scope>
    <source>
        <strain evidence="3 4">TER-1</strain>
    </source>
</reference>
<dbReference type="Gene3D" id="3.40.50.720">
    <property type="entry name" value="NAD(P)-binding Rossmann-like Domain"/>
    <property type="match status" value="1"/>
</dbReference>
<dbReference type="InterPro" id="IPR020904">
    <property type="entry name" value="Sc_DH/Rdtase_CS"/>
</dbReference>
<dbReference type="FunFam" id="3.40.50.720:FF:000084">
    <property type="entry name" value="Short-chain dehydrogenase reductase"/>
    <property type="match status" value="1"/>
</dbReference>
<comment type="caution">
    <text evidence="3">The sequence shown here is derived from an EMBL/GenBank/DDBJ whole genome shotgun (WGS) entry which is preliminary data.</text>
</comment>
<dbReference type="SMART" id="SM00822">
    <property type="entry name" value="PKS_KR"/>
    <property type="match status" value="1"/>
</dbReference>
<dbReference type="NCBIfam" id="NF009466">
    <property type="entry name" value="PRK12826.1-2"/>
    <property type="match status" value="1"/>
</dbReference>
<dbReference type="CDD" id="cd05233">
    <property type="entry name" value="SDR_c"/>
    <property type="match status" value="1"/>
</dbReference>